<gene>
    <name evidence="8" type="ORF">PF001_g4734</name>
    <name evidence="7" type="ORF">PF002_g5689</name>
    <name evidence="6" type="ORF">PF005_g5498</name>
    <name evidence="5" type="ORF">PF006_g4239</name>
    <name evidence="4" type="ORF">PF007_g4788</name>
    <name evidence="2" type="ORF">PF009_g6038</name>
    <name evidence="3" type="ORF">PF011_g4291</name>
</gene>
<evidence type="ECO:0000313" key="4">
    <source>
        <dbReference type="EMBL" id="KAE9129685.1"/>
    </source>
</evidence>
<evidence type="ECO:0000313" key="15">
    <source>
        <dbReference type="Proteomes" id="UP000460718"/>
    </source>
</evidence>
<evidence type="ECO:0000313" key="10">
    <source>
        <dbReference type="Proteomes" id="UP000433483"/>
    </source>
</evidence>
<dbReference type="EMBL" id="QXFZ01000156">
    <property type="protein sequence ID" value="KAE9129685.1"/>
    <property type="molecule type" value="Genomic_DNA"/>
</dbReference>
<evidence type="ECO:0000313" key="5">
    <source>
        <dbReference type="EMBL" id="KAE9151460.1"/>
    </source>
</evidence>
<accession>A0A6A4A3B0</accession>
<dbReference type="EMBL" id="QXGE01000167">
    <property type="protein sequence ID" value="KAE9321759.1"/>
    <property type="molecule type" value="Genomic_DNA"/>
</dbReference>
<dbReference type="Proteomes" id="UP000437068">
    <property type="component" value="Unassembled WGS sequence"/>
</dbReference>
<keyword evidence="10" id="KW-1185">Reference proteome</keyword>
<dbReference type="Proteomes" id="UP000429523">
    <property type="component" value="Unassembled WGS sequence"/>
</dbReference>
<proteinExistence type="predicted"/>
<evidence type="ECO:0000313" key="2">
    <source>
        <dbReference type="EMBL" id="KAE8944288.1"/>
    </source>
</evidence>
<organism evidence="7 12">
    <name type="scientific">Phytophthora fragariae</name>
    <dbReference type="NCBI Taxonomy" id="53985"/>
    <lineage>
        <taxon>Eukaryota</taxon>
        <taxon>Sar</taxon>
        <taxon>Stramenopiles</taxon>
        <taxon>Oomycota</taxon>
        <taxon>Peronosporomycetes</taxon>
        <taxon>Peronosporales</taxon>
        <taxon>Peronosporaceae</taxon>
        <taxon>Phytophthora</taxon>
    </lineage>
</organism>
<evidence type="ECO:0000313" key="12">
    <source>
        <dbReference type="Proteomes" id="UP000440367"/>
    </source>
</evidence>
<name>A0A6A4A3B0_9STRA</name>
<sequence length="52" mass="5607">MNNSTVIGPFFVCVIGVALGGFPDSGPESAKYCRCSACGHYQTQHQQRIPAY</sequence>
<evidence type="ECO:0000313" key="9">
    <source>
        <dbReference type="Proteomes" id="UP000429523"/>
    </source>
</evidence>
<dbReference type="EMBL" id="QXGD01000189">
    <property type="protein sequence ID" value="KAE9248613.1"/>
    <property type="molecule type" value="Genomic_DNA"/>
</dbReference>
<evidence type="ECO:0000313" key="14">
    <source>
        <dbReference type="Proteomes" id="UP000441208"/>
    </source>
</evidence>
<protein>
    <submittedName>
        <fullName evidence="7">Uncharacterized protein</fullName>
    </submittedName>
</protein>
<evidence type="ECO:0000313" key="13">
    <source>
        <dbReference type="Proteomes" id="UP000440732"/>
    </source>
</evidence>
<dbReference type="Proteomes" id="UP000460718">
    <property type="component" value="Unassembled WGS sequence"/>
</dbReference>
<comment type="caution">
    <text evidence="7">The sequence shown here is derived from an EMBL/GenBank/DDBJ whole genome shotgun (WGS) entry which is preliminary data.</text>
</comment>
<feature type="signal peptide" evidence="1">
    <location>
        <begin position="1"/>
        <end position="20"/>
    </location>
</feature>
<evidence type="ECO:0000313" key="8">
    <source>
        <dbReference type="EMBL" id="KAE9321759.1"/>
    </source>
</evidence>
<evidence type="ECO:0000313" key="11">
    <source>
        <dbReference type="Proteomes" id="UP000437068"/>
    </source>
</evidence>
<evidence type="ECO:0000313" key="7">
    <source>
        <dbReference type="EMBL" id="KAE9248613.1"/>
    </source>
</evidence>
<dbReference type="EMBL" id="QXGA01000146">
    <property type="protein sequence ID" value="KAE9151460.1"/>
    <property type="molecule type" value="Genomic_DNA"/>
</dbReference>
<evidence type="ECO:0000256" key="1">
    <source>
        <dbReference type="SAM" id="SignalP"/>
    </source>
</evidence>
<feature type="chain" id="PRO_5033873784" evidence="1">
    <location>
        <begin position="21"/>
        <end position="52"/>
    </location>
</feature>
<keyword evidence="1" id="KW-0732">Signal</keyword>
<dbReference type="Proteomes" id="UP000433483">
    <property type="component" value="Unassembled WGS sequence"/>
</dbReference>
<dbReference type="EMBL" id="QXGF01000211">
    <property type="protein sequence ID" value="KAE8944288.1"/>
    <property type="molecule type" value="Genomic_DNA"/>
</dbReference>
<evidence type="ECO:0000313" key="3">
    <source>
        <dbReference type="EMBL" id="KAE9022782.1"/>
    </source>
</evidence>
<reference evidence="9 10" key="1">
    <citation type="submission" date="2018-08" db="EMBL/GenBank/DDBJ databases">
        <title>Genomic investigation of the strawberry pathogen Phytophthora fragariae indicates pathogenicity is determined by transcriptional variation in three key races.</title>
        <authorList>
            <person name="Adams T.M."/>
            <person name="Armitage A.D."/>
            <person name="Sobczyk M.K."/>
            <person name="Bates H.J."/>
            <person name="Dunwell J.M."/>
            <person name="Nellist C.F."/>
            <person name="Harrison R.J."/>
        </authorList>
    </citation>
    <scope>NUCLEOTIDE SEQUENCE [LARGE SCALE GENOMIC DNA]</scope>
    <source>
        <strain evidence="8 11">A4</strain>
        <strain evidence="7 12">BC-1</strain>
        <strain evidence="6 10">NOV-27</strain>
        <strain evidence="5 13">NOV-5</strain>
        <strain evidence="4 14">NOV-71</strain>
        <strain evidence="2 9">NOV-9</strain>
        <strain evidence="3 15">SCRP245</strain>
    </source>
</reference>
<dbReference type="EMBL" id="QXGB01000192">
    <property type="protein sequence ID" value="KAE9225467.1"/>
    <property type="molecule type" value="Genomic_DNA"/>
</dbReference>
<dbReference type="AlphaFoldDB" id="A0A6A4A3B0"/>
<dbReference type="Proteomes" id="UP000441208">
    <property type="component" value="Unassembled WGS sequence"/>
</dbReference>
<dbReference type="EMBL" id="QXFW01000154">
    <property type="protein sequence ID" value="KAE9022782.1"/>
    <property type="molecule type" value="Genomic_DNA"/>
</dbReference>
<evidence type="ECO:0000313" key="6">
    <source>
        <dbReference type="EMBL" id="KAE9225467.1"/>
    </source>
</evidence>
<dbReference type="Proteomes" id="UP000440367">
    <property type="component" value="Unassembled WGS sequence"/>
</dbReference>
<dbReference type="Proteomes" id="UP000440732">
    <property type="component" value="Unassembled WGS sequence"/>
</dbReference>